<dbReference type="Ensembl" id="ENSEEET00000039225.2">
    <property type="protein sequence ID" value="ENSEEEP00000038781.1"/>
    <property type="gene ID" value="ENSEEEG00000018396.2"/>
</dbReference>
<reference evidence="2" key="5">
    <citation type="submission" date="2025-09" db="UniProtKB">
        <authorList>
            <consortium name="Ensembl"/>
        </authorList>
    </citation>
    <scope>IDENTIFICATION</scope>
</reference>
<evidence type="ECO:0000313" key="3">
    <source>
        <dbReference type="Proteomes" id="UP000314983"/>
    </source>
</evidence>
<organism evidence="2 3">
    <name type="scientific">Electrophorus electricus</name>
    <name type="common">Electric eel</name>
    <name type="synonym">Gymnotus electricus</name>
    <dbReference type="NCBI Taxonomy" id="8005"/>
    <lineage>
        <taxon>Eukaryota</taxon>
        <taxon>Metazoa</taxon>
        <taxon>Chordata</taxon>
        <taxon>Craniata</taxon>
        <taxon>Vertebrata</taxon>
        <taxon>Euteleostomi</taxon>
        <taxon>Actinopterygii</taxon>
        <taxon>Neopterygii</taxon>
        <taxon>Teleostei</taxon>
        <taxon>Ostariophysi</taxon>
        <taxon>Gymnotiformes</taxon>
        <taxon>Gymnotoidei</taxon>
        <taxon>Gymnotidae</taxon>
        <taxon>Electrophorus</taxon>
    </lineage>
</organism>
<dbReference type="OMA" id="YCEANYI"/>
<evidence type="ECO:0008006" key="4">
    <source>
        <dbReference type="Google" id="ProtNLM"/>
    </source>
</evidence>
<evidence type="ECO:0000313" key="2">
    <source>
        <dbReference type="Ensembl" id="ENSEEEP00000038781.1"/>
    </source>
</evidence>
<reference evidence="2" key="3">
    <citation type="submission" date="2020-05" db="EMBL/GenBank/DDBJ databases">
        <title>Electrophorus electricus (electric eel) genome, fEleEle1, primary haplotype.</title>
        <authorList>
            <person name="Myers G."/>
            <person name="Meyer A."/>
            <person name="Fedrigo O."/>
            <person name="Formenti G."/>
            <person name="Rhie A."/>
            <person name="Tracey A."/>
            <person name="Sims Y."/>
            <person name="Jarvis E.D."/>
        </authorList>
    </citation>
    <scope>NUCLEOTIDE SEQUENCE [LARGE SCALE GENOMIC DNA]</scope>
</reference>
<dbReference type="GO" id="GO:0035591">
    <property type="term" value="F:signaling adaptor activity"/>
    <property type="evidence" value="ECO:0007669"/>
    <property type="project" value="TreeGrafter"/>
</dbReference>
<dbReference type="Proteomes" id="UP000314983">
    <property type="component" value="Chromosome 14"/>
</dbReference>
<dbReference type="InterPro" id="IPR028457">
    <property type="entry name" value="ABI"/>
</dbReference>
<reference evidence="3" key="2">
    <citation type="journal article" date="2017" name="Sci. Adv.">
        <title>A tail of two voltages: Proteomic comparison of the three electric organs of the electric eel.</title>
        <authorList>
            <person name="Traeger L.L."/>
            <person name="Sabat G."/>
            <person name="Barrett-Wilt G.A."/>
            <person name="Wells G.B."/>
            <person name="Sussman M.R."/>
        </authorList>
    </citation>
    <scope>NUCLEOTIDE SEQUENCE [LARGE SCALE GENOMIC DNA]</scope>
</reference>
<dbReference type="GO" id="GO:0031209">
    <property type="term" value="C:SCAR complex"/>
    <property type="evidence" value="ECO:0007669"/>
    <property type="project" value="TreeGrafter"/>
</dbReference>
<dbReference type="GeneTree" id="ENSGT00940000167052"/>
<reference evidence="2" key="4">
    <citation type="submission" date="2025-08" db="UniProtKB">
        <authorList>
            <consortium name="Ensembl"/>
        </authorList>
    </citation>
    <scope>IDENTIFICATION</scope>
</reference>
<keyword evidence="3" id="KW-1185">Reference proteome</keyword>
<dbReference type="STRING" id="8005.ENSEEEP00000038781"/>
<name>A0A4W4GQJ7_ELEEL</name>
<dbReference type="GO" id="GO:0017124">
    <property type="term" value="F:SH3 domain binding"/>
    <property type="evidence" value="ECO:0007669"/>
    <property type="project" value="TreeGrafter"/>
</dbReference>
<dbReference type="PANTHER" id="PTHR10460">
    <property type="entry name" value="ABL INTERACTOR FAMILY MEMBER"/>
    <property type="match status" value="1"/>
</dbReference>
<dbReference type="GO" id="GO:0001764">
    <property type="term" value="P:neuron migration"/>
    <property type="evidence" value="ECO:0007669"/>
    <property type="project" value="TreeGrafter"/>
</dbReference>
<dbReference type="Gene3D" id="6.10.140.1620">
    <property type="match status" value="1"/>
</dbReference>
<dbReference type="AlphaFoldDB" id="A0A4W4GQJ7"/>
<comment type="similarity">
    <text evidence="1">Belongs to the ABI family.</text>
</comment>
<protein>
    <recommendedName>
        <fullName evidence="4">ABI family, member 3b</fullName>
    </recommendedName>
</protein>
<reference evidence="3" key="1">
    <citation type="journal article" date="2014" name="Science">
        <title>Nonhuman genetics. Genomic basis for the convergent evolution of electric organs.</title>
        <authorList>
            <person name="Gallant J.R."/>
            <person name="Traeger L.L."/>
            <person name="Volkening J.D."/>
            <person name="Moffett H."/>
            <person name="Chen P.H."/>
            <person name="Novina C.D."/>
            <person name="Phillips G.N.Jr."/>
            <person name="Anand R."/>
            <person name="Wells G.B."/>
            <person name="Pinch M."/>
            <person name="Guth R."/>
            <person name="Unguez G.A."/>
            <person name="Albert J.S."/>
            <person name="Zakon H.H."/>
            <person name="Samanta M.P."/>
            <person name="Sussman M.R."/>
        </authorList>
    </citation>
    <scope>NUCLEOTIDE SEQUENCE [LARGE SCALE GENOMIC DNA]</scope>
</reference>
<proteinExistence type="inferred from homology"/>
<dbReference type="PANTHER" id="PTHR10460:SF60">
    <property type="entry name" value="ABI GENE FAMILY MEMBER 3"/>
    <property type="match status" value="1"/>
</dbReference>
<dbReference type="GO" id="GO:0098858">
    <property type="term" value="C:actin-based cell projection"/>
    <property type="evidence" value="ECO:0007669"/>
    <property type="project" value="TreeGrafter"/>
</dbReference>
<evidence type="ECO:0000256" key="1">
    <source>
        <dbReference type="ARBA" id="ARBA00010020"/>
    </source>
</evidence>
<accession>A0A4W4GQJ7</accession>
<sequence length="128" mass="14309">VMELNKRIFDEAPAARKALLDNHSNLNKVADYCEKNYLNVGDTRKAVEESKALTTQALASVAYQINTLATSVLKLLDAQAIQLKQMESTVNLLTMVGFIEEAALKKIPYYSIGISQYCLWCFGWSSQI</sequence>
<dbReference type="GO" id="GO:0030027">
    <property type="term" value="C:lamellipodium"/>
    <property type="evidence" value="ECO:0007669"/>
    <property type="project" value="TreeGrafter"/>
</dbReference>